<dbReference type="InterPro" id="IPR018497">
    <property type="entry name" value="Peptidase_M13_C"/>
</dbReference>
<reference evidence="2 3" key="1">
    <citation type="journal article" date="2023" name="Arcadia Sci">
        <title>De novo assembly of a long-read Amblyomma americanum tick genome.</title>
        <authorList>
            <person name="Chou S."/>
            <person name="Poskanzer K.E."/>
            <person name="Rollins M."/>
            <person name="Thuy-Boun P.S."/>
        </authorList>
    </citation>
    <scope>NUCLEOTIDE SEQUENCE [LARGE SCALE GENOMIC DNA]</scope>
    <source>
        <strain evidence="2">F_SG_1</strain>
        <tissue evidence="2">Salivary glands</tissue>
    </source>
</reference>
<evidence type="ECO:0000313" key="2">
    <source>
        <dbReference type="EMBL" id="KAK8762007.1"/>
    </source>
</evidence>
<dbReference type="GO" id="GO:0016485">
    <property type="term" value="P:protein processing"/>
    <property type="evidence" value="ECO:0007669"/>
    <property type="project" value="TreeGrafter"/>
</dbReference>
<dbReference type="GO" id="GO:0004222">
    <property type="term" value="F:metalloendopeptidase activity"/>
    <property type="evidence" value="ECO:0007669"/>
    <property type="project" value="InterPro"/>
</dbReference>
<dbReference type="PRINTS" id="PR00786">
    <property type="entry name" value="NEPRILYSIN"/>
</dbReference>
<name>A0AAQ4DHR7_AMBAM</name>
<keyword evidence="3" id="KW-1185">Reference proteome</keyword>
<sequence>MNDVINDKVQAMLSKASVPERRQNAFQKAVAMYRACVSLRANKKSEAVHLRDFLSRLGLNPASLNLSRDPLDAMMLFSNVESEWYRERQDYEENGTYTTFVEKILRFLLLNETDSFVGEITENITSVETKVVNFILDEFEDEKKKNADSLYLIKVKDVPKYLDNVVTSGRWESMILRHSDRKYRMSDRLVLEPLGAKLTVFMLDELKRAEALLIISWSVMRQVAPYADGSTHEGTPRQTRDACYQEVRNVLEAALVSKVIYKKSSFVLSWMNASRFLRRVQMKHQGEILFTLGWVNAQYTYATNTVNLAGALLQPVIFYHGAPAGYNYGGIGQLIGHEMMHAFDVVGRQANERGMRTSWWPKQATEKYLEQTSCLRNIHREALRKRALVLNHTVDSENLADVMGIRMAFDALQNLTGEATRVKFKVTELRSATTTTVGDVAGFTDHQLFFIGHCAKPDEFRSLDQQIECDNEGCRQLRLFLLSTINKSADPCRDFFSFTCAAKLEKERMSLMAFSSVDNEWYRDHEEHVKNKSYESLVEGNLSFLFPKKDGSFIKKLKANITSAETKSQW</sequence>
<evidence type="ECO:0000313" key="3">
    <source>
        <dbReference type="Proteomes" id="UP001321473"/>
    </source>
</evidence>
<dbReference type="SUPFAM" id="SSF55486">
    <property type="entry name" value="Metalloproteases ('zincins'), catalytic domain"/>
    <property type="match status" value="1"/>
</dbReference>
<dbReference type="InterPro" id="IPR024079">
    <property type="entry name" value="MetalloPept_cat_dom_sf"/>
</dbReference>
<comment type="caution">
    <text evidence="2">The sequence shown here is derived from an EMBL/GenBank/DDBJ whole genome shotgun (WGS) entry which is preliminary data.</text>
</comment>
<evidence type="ECO:0000259" key="1">
    <source>
        <dbReference type="Pfam" id="PF01431"/>
    </source>
</evidence>
<dbReference type="Gene3D" id="3.40.390.10">
    <property type="entry name" value="Collagenase (Catalytic Domain)"/>
    <property type="match status" value="1"/>
</dbReference>
<dbReference type="GO" id="GO:0005886">
    <property type="term" value="C:plasma membrane"/>
    <property type="evidence" value="ECO:0007669"/>
    <property type="project" value="TreeGrafter"/>
</dbReference>
<dbReference type="Proteomes" id="UP001321473">
    <property type="component" value="Unassembled WGS sequence"/>
</dbReference>
<dbReference type="Pfam" id="PF01431">
    <property type="entry name" value="Peptidase_M13"/>
    <property type="match status" value="1"/>
</dbReference>
<dbReference type="PANTHER" id="PTHR11733">
    <property type="entry name" value="ZINC METALLOPROTEASE FAMILY M13 NEPRILYSIN-RELATED"/>
    <property type="match status" value="1"/>
</dbReference>
<proteinExistence type="predicted"/>
<dbReference type="AlphaFoldDB" id="A0AAQ4DHR7"/>
<dbReference type="PROSITE" id="PS51885">
    <property type="entry name" value="NEPRILYSIN"/>
    <property type="match status" value="2"/>
</dbReference>
<feature type="domain" description="Peptidase M13 C-terminal" evidence="1">
    <location>
        <begin position="296"/>
        <end position="453"/>
    </location>
</feature>
<dbReference type="InterPro" id="IPR000718">
    <property type="entry name" value="Peptidase_M13"/>
</dbReference>
<dbReference type="EMBL" id="JARKHS020030567">
    <property type="protein sequence ID" value="KAK8762007.1"/>
    <property type="molecule type" value="Genomic_DNA"/>
</dbReference>
<organism evidence="2 3">
    <name type="scientific">Amblyomma americanum</name>
    <name type="common">Lone star tick</name>
    <dbReference type="NCBI Taxonomy" id="6943"/>
    <lineage>
        <taxon>Eukaryota</taxon>
        <taxon>Metazoa</taxon>
        <taxon>Ecdysozoa</taxon>
        <taxon>Arthropoda</taxon>
        <taxon>Chelicerata</taxon>
        <taxon>Arachnida</taxon>
        <taxon>Acari</taxon>
        <taxon>Parasitiformes</taxon>
        <taxon>Ixodida</taxon>
        <taxon>Ixodoidea</taxon>
        <taxon>Ixodidae</taxon>
        <taxon>Amblyomminae</taxon>
        <taxon>Amblyomma</taxon>
    </lineage>
</organism>
<accession>A0AAQ4DHR7</accession>
<protein>
    <recommendedName>
        <fullName evidence="1">Peptidase M13 C-terminal domain-containing protein</fullName>
    </recommendedName>
</protein>
<gene>
    <name evidence="2" type="ORF">V5799_026724</name>
</gene>
<dbReference type="PANTHER" id="PTHR11733:SF241">
    <property type="entry name" value="GH26575P-RELATED"/>
    <property type="match status" value="1"/>
</dbReference>